<proteinExistence type="predicted"/>
<protein>
    <submittedName>
        <fullName evidence="2">Transglycosylase</fullName>
    </submittedName>
</protein>
<dbReference type="RefSeq" id="WP_109330308.1">
    <property type="nucleotide sequence ID" value="NZ_CP029354.1"/>
</dbReference>
<dbReference type="EMBL" id="CP029354">
    <property type="protein sequence ID" value="AWK88239.1"/>
    <property type="molecule type" value="Genomic_DNA"/>
</dbReference>
<name>A0A2S2CUU2_9PROT</name>
<feature type="signal peptide" evidence="1">
    <location>
        <begin position="1"/>
        <end position="22"/>
    </location>
</feature>
<evidence type="ECO:0000313" key="2">
    <source>
        <dbReference type="EMBL" id="AWK88239.1"/>
    </source>
</evidence>
<dbReference type="InterPro" id="IPR023346">
    <property type="entry name" value="Lysozyme-like_dom_sf"/>
</dbReference>
<keyword evidence="3" id="KW-1185">Reference proteome</keyword>
<dbReference type="SUPFAM" id="SSF53955">
    <property type="entry name" value="Lysozyme-like"/>
    <property type="match status" value="1"/>
</dbReference>
<accession>A0A2S2CUU2</accession>
<evidence type="ECO:0000313" key="3">
    <source>
        <dbReference type="Proteomes" id="UP000245629"/>
    </source>
</evidence>
<organism evidence="2 3">
    <name type="scientific">Azospirillum thermophilum</name>
    <dbReference type="NCBI Taxonomy" id="2202148"/>
    <lineage>
        <taxon>Bacteria</taxon>
        <taxon>Pseudomonadati</taxon>
        <taxon>Pseudomonadota</taxon>
        <taxon>Alphaproteobacteria</taxon>
        <taxon>Rhodospirillales</taxon>
        <taxon>Azospirillaceae</taxon>
        <taxon>Azospirillum</taxon>
    </lineage>
</organism>
<reference evidence="3" key="1">
    <citation type="submission" date="2018-05" db="EMBL/GenBank/DDBJ databases">
        <title>Azospirillum thermophila sp. nov., a novel isolated from hot spring.</title>
        <authorList>
            <person name="Zhao Z."/>
        </authorList>
    </citation>
    <scope>NUCLEOTIDE SEQUENCE [LARGE SCALE GENOMIC DNA]</scope>
    <source>
        <strain evidence="3">CFH 70021</strain>
    </source>
</reference>
<sequence>MSARRGLAAALLLALSAGTAQAAEPRVPAPANAQIGTWSTALYVPRPAPPSARALPPEAACIDAILTAEREAGVADNMLLAMGFTEAGRMTPDRLFTIWPWTVNTEGVSRYFATKEDAMAFVRETQARGVRSIDVGCLQVNLKWHPDAFPDLETAFEPRANARYAAKFLGELRQAHGSLDDAIARYHSAQSERGAAYRQRVVGNLRWVSGALDYLRQLAAGPRNPTPAGAPSGAIAVWGREELGRLSFLSSLYGRTNGQPLLPQMVQEPRPANR</sequence>
<evidence type="ECO:0000256" key="1">
    <source>
        <dbReference type="SAM" id="SignalP"/>
    </source>
</evidence>
<gene>
    <name evidence="2" type="ORF">DEW08_19235</name>
</gene>
<dbReference type="AlphaFoldDB" id="A0A2S2CUU2"/>
<dbReference type="OrthoDB" id="5945995at2"/>
<dbReference type="KEGG" id="azz:DEW08_19235"/>
<dbReference type="Proteomes" id="UP000245629">
    <property type="component" value="Chromosome 3"/>
</dbReference>
<feature type="chain" id="PRO_5015690908" evidence="1">
    <location>
        <begin position="23"/>
        <end position="274"/>
    </location>
</feature>
<keyword evidence="1" id="KW-0732">Signal</keyword>